<keyword evidence="1" id="KW-0732">Signal</keyword>
<dbReference type="RefSeq" id="XP_020905246.1">
    <property type="nucleotide sequence ID" value="XM_021049587.2"/>
</dbReference>
<dbReference type="EnsemblMetazoa" id="XM_021049587.2">
    <property type="protein sequence ID" value="XP_020905246.1"/>
    <property type="gene ID" value="LOC110243475"/>
</dbReference>
<dbReference type="OMA" id="HAITYID"/>
<dbReference type="AlphaFoldDB" id="A0A913Y3V4"/>
<feature type="chain" id="PRO_5038324003" evidence="1">
    <location>
        <begin position="23"/>
        <end position="183"/>
    </location>
</feature>
<evidence type="ECO:0000313" key="2">
    <source>
        <dbReference type="EnsemblMetazoa" id="XP_020914044.1"/>
    </source>
</evidence>
<dbReference type="GeneID" id="110251656"/>
<dbReference type="KEGG" id="epa:110243475"/>
<proteinExistence type="predicted"/>
<dbReference type="EnsemblMetazoa" id="XM_021058385.2">
    <property type="protein sequence ID" value="XP_020914044.1"/>
    <property type="gene ID" value="LOC110251656"/>
</dbReference>
<protein>
    <submittedName>
        <fullName evidence="2">Uncharacterized protein</fullName>
    </submittedName>
</protein>
<dbReference type="RefSeq" id="XP_020914044.1">
    <property type="nucleotide sequence ID" value="XM_021058385.2"/>
</dbReference>
<dbReference type="KEGG" id="epa:110251656"/>
<sequence>MHLRVFSFLLCLTVMILHYGQGVKGHCRRRWVKMNSHAVCFGARGNKYGSFHNYAKQGMVAAIKLVYLRGYIRCDNNAVHNSRWGCGRHRGLAKIPLNVIGTDQNNHVLFPRKELWRWSTKWYNLPFADTIYSRELVFTDYAHPFYFPLYKQMRIWYGEDLSNLSESDNHGRVCVNVYAKFID</sequence>
<dbReference type="OrthoDB" id="5945099at2759"/>
<reference evidence="2" key="1">
    <citation type="submission" date="2022-11" db="UniProtKB">
        <authorList>
            <consortium name="EnsemblMetazoa"/>
        </authorList>
    </citation>
    <scope>IDENTIFICATION</scope>
</reference>
<evidence type="ECO:0000256" key="1">
    <source>
        <dbReference type="SAM" id="SignalP"/>
    </source>
</evidence>
<name>A0A913Y3V4_EXADI</name>
<dbReference type="Proteomes" id="UP000887567">
    <property type="component" value="Unplaced"/>
</dbReference>
<organism evidence="2 3">
    <name type="scientific">Exaiptasia diaphana</name>
    <name type="common">Tropical sea anemone</name>
    <name type="synonym">Aiptasia pulchella</name>
    <dbReference type="NCBI Taxonomy" id="2652724"/>
    <lineage>
        <taxon>Eukaryota</taxon>
        <taxon>Metazoa</taxon>
        <taxon>Cnidaria</taxon>
        <taxon>Anthozoa</taxon>
        <taxon>Hexacorallia</taxon>
        <taxon>Actiniaria</taxon>
        <taxon>Aiptasiidae</taxon>
        <taxon>Exaiptasia</taxon>
    </lineage>
</organism>
<keyword evidence="3" id="KW-1185">Reference proteome</keyword>
<dbReference type="GeneID" id="110243475"/>
<accession>A0A913Y3V4</accession>
<feature type="signal peptide" evidence="1">
    <location>
        <begin position="1"/>
        <end position="22"/>
    </location>
</feature>
<evidence type="ECO:0000313" key="3">
    <source>
        <dbReference type="Proteomes" id="UP000887567"/>
    </source>
</evidence>